<gene>
    <name evidence="4" type="primary">flaH</name>
    <name evidence="4" type="ordered locus">Mtc_1932</name>
</gene>
<reference evidence="4 5" key="1">
    <citation type="journal article" date="2012" name="J. Bacteriol.">
        <title>Complete genome sequence of a thermophilic methanogen, Methanocella conradii HZ254, isolated from Chinese rice field soil.</title>
        <authorList>
            <person name="Lu Z."/>
            <person name="Lu Y."/>
        </authorList>
    </citation>
    <scope>NUCLEOTIDE SEQUENCE [LARGE SCALE GENOMIC DNA]</scope>
    <source>
        <strain evidence="5">DSM 24694 / JCM 17849 / CGMCC 1.5162 / HZ254</strain>
    </source>
</reference>
<name>H8I4S7_METCZ</name>
<dbReference type="InterPro" id="IPR014774">
    <property type="entry name" value="KaiC-like_dom"/>
</dbReference>
<dbReference type="PANTHER" id="PTHR43637">
    <property type="entry name" value="UPF0273 PROTEIN TM_0370"/>
    <property type="match status" value="1"/>
</dbReference>
<evidence type="ECO:0000256" key="2">
    <source>
        <dbReference type="ARBA" id="ARBA00022840"/>
    </source>
</evidence>
<evidence type="ECO:0000313" key="5">
    <source>
        <dbReference type="Proteomes" id="UP000005233"/>
    </source>
</evidence>
<organism evidence="4 5">
    <name type="scientific">Methanocella conradii (strain DSM 24694 / JCM 17849 / CGMCC 1.5162 / HZ254)</name>
    <dbReference type="NCBI Taxonomy" id="1041930"/>
    <lineage>
        <taxon>Archaea</taxon>
        <taxon>Methanobacteriati</taxon>
        <taxon>Methanobacteriota</taxon>
        <taxon>Stenosarchaea group</taxon>
        <taxon>Methanomicrobia</taxon>
        <taxon>Methanocellales</taxon>
        <taxon>Methanocellaceae</taxon>
        <taxon>Methanocella</taxon>
    </lineage>
</organism>
<evidence type="ECO:0000259" key="3">
    <source>
        <dbReference type="Pfam" id="PF06745"/>
    </source>
</evidence>
<dbReference type="RefSeq" id="WP_014406503.1">
    <property type="nucleotide sequence ID" value="NC_017034.1"/>
</dbReference>
<proteinExistence type="predicted"/>
<keyword evidence="4" id="KW-0966">Cell projection</keyword>
<keyword evidence="4" id="KW-0969">Cilium</keyword>
<dbReference type="STRING" id="1041930.Mtc_1932"/>
<dbReference type="OrthoDB" id="63735at2157"/>
<dbReference type="Proteomes" id="UP000005233">
    <property type="component" value="Chromosome"/>
</dbReference>
<keyword evidence="1" id="KW-0547">Nucleotide-binding</keyword>
<keyword evidence="2" id="KW-0067">ATP-binding</keyword>
<evidence type="ECO:0000256" key="1">
    <source>
        <dbReference type="ARBA" id="ARBA00022741"/>
    </source>
</evidence>
<evidence type="ECO:0000313" key="4">
    <source>
        <dbReference type="EMBL" id="AFD00672.1"/>
    </source>
</evidence>
<dbReference type="PANTHER" id="PTHR43637:SF3">
    <property type="entry name" value="FLAGELLA-RELATED PROTEIN H-RELATED"/>
    <property type="match status" value="1"/>
</dbReference>
<dbReference type="Gene3D" id="3.40.50.300">
    <property type="entry name" value="P-loop containing nucleotide triphosphate hydrolases"/>
    <property type="match status" value="1"/>
</dbReference>
<feature type="domain" description="KaiC-like" evidence="3">
    <location>
        <begin position="17"/>
        <end position="238"/>
    </location>
</feature>
<dbReference type="eggNOG" id="arCOG04148">
    <property type="taxonomic scope" value="Archaea"/>
</dbReference>
<protein>
    <submittedName>
        <fullName evidence="4">Archaeal flagellar protein FlaH</fullName>
    </submittedName>
</protein>
<dbReference type="Pfam" id="PF06745">
    <property type="entry name" value="ATPase"/>
    <property type="match status" value="1"/>
</dbReference>
<dbReference type="InterPro" id="IPR027417">
    <property type="entry name" value="P-loop_NTPase"/>
</dbReference>
<accession>H8I4S7</accession>
<keyword evidence="4" id="KW-0282">Flagellum</keyword>
<dbReference type="GeneID" id="11972080"/>
<dbReference type="EMBL" id="CP003243">
    <property type="protein sequence ID" value="AFD00672.1"/>
    <property type="molecule type" value="Genomic_DNA"/>
</dbReference>
<dbReference type="SUPFAM" id="SSF52540">
    <property type="entry name" value="P-loop containing nucleoside triphosphate hydrolases"/>
    <property type="match status" value="1"/>
</dbReference>
<dbReference type="KEGG" id="mez:Mtc_1932"/>
<dbReference type="AlphaFoldDB" id="H8I4S7"/>
<dbReference type="NCBIfam" id="NF004723">
    <property type="entry name" value="PRK06067.1"/>
    <property type="match status" value="1"/>
</dbReference>
<sequence>MAEIDSNEVVEKQDVISTGNPEIDKKIADGLPLNSLTLIEGANGTGKSVMTQQILWGGLVQGYSFALYTTEKTIRGMLSQMESLGLDVSDYFAWGYLKIYPIQVEGAKMEVTLSKLFLQRLVDYIRKEKEDIIIIDSFTIFTIGTPHDDIFNFLTECKSLCDKGKTILIALHSYAFDEDTLARIRSIADNYIKLKIEQMGDKNVNMMEVIKVRGAKKVSGNIISFEIHPEYGIEVVPYTSIAV</sequence>
<keyword evidence="5" id="KW-1185">Reference proteome</keyword>
<dbReference type="GO" id="GO:0005524">
    <property type="term" value="F:ATP binding"/>
    <property type="evidence" value="ECO:0007669"/>
    <property type="project" value="UniProtKB-KW"/>
</dbReference>
<dbReference type="HOGENOM" id="CLU_094838_1_0_2"/>